<evidence type="ECO:0000313" key="2">
    <source>
        <dbReference type="Proteomes" id="UP000236546"/>
    </source>
</evidence>
<protein>
    <submittedName>
        <fullName evidence="1">Uncharacterized protein</fullName>
    </submittedName>
</protein>
<dbReference type="GO" id="GO:0004072">
    <property type="term" value="F:aspartate kinase activity"/>
    <property type="evidence" value="ECO:0007669"/>
    <property type="project" value="InterPro"/>
</dbReference>
<dbReference type="AlphaFoldDB" id="A0A2K0TS82"/>
<gene>
    <name evidence="1" type="ORF">TGAMA5MH_00657</name>
</gene>
<name>A0A2K0TS82_9HYPO</name>
<evidence type="ECO:0000313" key="1">
    <source>
        <dbReference type="EMBL" id="PNP48373.1"/>
    </source>
</evidence>
<accession>A0A2K0TS82</accession>
<organism evidence="1 2">
    <name type="scientific">Trichoderma gamsii</name>
    <dbReference type="NCBI Taxonomy" id="398673"/>
    <lineage>
        <taxon>Eukaryota</taxon>
        <taxon>Fungi</taxon>
        <taxon>Dikarya</taxon>
        <taxon>Ascomycota</taxon>
        <taxon>Pezizomycotina</taxon>
        <taxon>Sordariomycetes</taxon>
        <taxon>Hypocreomycetidae</taxon>
        <taxon>Hypocreales</taxon>
        <taxon>Hypocreaceae</taxon>
        <taxon>Trichoderma</taxon>
    </lineage>
</organism>
<dbReference type="OrthoDB" id="4323675at2759"/>
<proteinExistence type="predicted"/>
<sequence length="37" mass="4057">MVNATFDNSSDLGWVVQKFGGTSVGKFPDKIARDIVR</sequence>
<dbReference type="PROSITE" id="PS00324">
    <property type="entry name" value="ASPARTOKINASE"/>
    <property type="match status" value="1"/>
</dbReference>
<comment type="caution">
    <text evidence="1">The sequence shown here is derived from an EMBL/GenBank/DDBJ whole genome shotgun (WGS) entry which is preliminary data.</text>
</comment>
<dbReference type="EMBL" id="MTYH01000009">
    <property type="protein sequence ID" value="PNP48373.1"/>
    <property type="molecule type" value="Genomic_DNA"/>
</dbReference>
<dbReference type="GO" id="GO:0008652">
    <property type="term" value="P:amino acid biosynthetic process"/>
    <property type="evidence" value="ECO:0007669"/>
    <property type="project" value="InterPro"/>
</dbReference>
<dbReference type="InterPro" id="IPR018042">
    <property type="entry name" value="Aspartate_kinase_CS"/>
</dbReference>
<dbReference type="Proteomes" id="UP000236546">
    <property type="component" value="Unassembled WGS sequence"/>
</dbReference>
<reference evidence="1 2" key="1">
    <citation type="submission" date="2017-02" db="EMBL/GenBank/DDBJ databases">
        <title>Genomes of Trichoderma spp. with biocontrol activity.</title>
        <authorList>
            <person name="Gardiner D."/>
            <person name="Kazan K."/>
            <person name="Vos C."/>
            <person name="Harvey P."/>
        </authorList>
    </citation>
    <scope>NUCLEOTIDE SEQUENCE [LARGE SCALE GENOMIC DNA]</scope>
    <source>
        <strain evidence="1 2">A5MH</strain>
    </source>
</reference>